<evidence type="ECO:0000313" key="1">
    <source>
        <dbReference type="EMBL" id="KAH7845893.1"/>
    </source>
</evidence>
<dbReference type="Proteomes" id="UP000828048">
    <property type="component" value="Chromosome 5"/>
</dbReference>
<proteinExistence type="predicted"/>
<sequence>MLLLAMLLYYFTIFAFGLDASLIAAAVTATSLLLPFSILKPLRTCRHLPFKPIKHCQDAYIKLVRKHGLEISQPGLEPNSGFTWQMTRKRDGSEVHKETEERPGWCTDPHLQPCAAFVEIMAPVFSRDAWCCVCHMIQCFWLFKFDGVPGDFNGDSDSVPGDFDGNGDGVLTMATTFMVKATGF</sequence>
<comment type="caution">
    <text evidence="1">The sequence shown here is derived from an EMBL/GenBank/DDBJ whole genome shotgun (WGS) entry which is preliminary data.</text>
</comment>
<protein>
    <submittedName>
        <fullName evidence="1">Uncharacterized protein</fullName>
    </submittedName>
</protein>
<accession>A0ACB7XYN5</accession>
<reference evidence="1 2" key="1">
    <citation type="journal article" date="2021" name="Hortic Res">
        <title>High-quality reference genome and annotation aids understanding of berry development for evergreen blueberry (Vaccinium darrowii).</title>
        <authorList>
            <person name="Yu J."/>
            <person name="Hulse-Kemp A.M."/>
            <person name="Babiker E."/>
            <person name="Staton M."/>
        </authorList>
    </citation>
    <scope>NUCLEOTIDE SEQUENCE [LARGE SCALE GENOMIC DNA]</scope>
    <source>
        <strain evidence="2">cv. NJ 8807/NJ 8810</strain>
        <tissue evidence="1">Young leaf</tissue>
    </source>
</reference>
<keyword evidence="2" id="KW-1185">Reference proteome</keyword>
<name>A0ACB7XYN5_9ERIC</name>
<evidence type="ECO:0000313" key="2">
    <source>
        <dbReference type="Proteomes" id="UP000828048"/>
    </source>
</evidence>
<organism evidence="1 2">
    <name type="scientific">Vaccinium darrowii</name>
    <dbReference type="NCBI Taxonomy" id="229202"/>
    <lineage>
        <taxon>Eukaryota</taxon>
        <taxon>Viridiplantae</taxon>
        <taxon>Streptophyta</taxon>
        <taxon>Embryophyta</taxon>
        <taxon>Tracheophyta</taxon>
        <taxon>Spermatophyta</taxon>
        <taxon>Magnoliopsida</taxon>
        <taxon>eudicotyledons</taxon>
        <taxon>Gunneridae</taxon>
        <taxon>Pentapetalae</taxon>
        <taxon>asterids</taxon>
        <taxon>Ericales</taxon>
        <taxon>Ericaceae</taxon>
        <taxon>Vaccinioideae</taxon>
        <taxon>Vaccinieae</taxon>
        <taxon>Vaccinium</taxon>
    </lineage>
</organism>
<gene>
    <name evidence="1" type="ORF">Vadar_007077</name>
</gene>
<dbReference type="EMBL" id="CM037155">
    <property type="protein sequence ID" value="KAH7845893.1"/>
    <property type="molecule type" value="Genomic_DNA"/>
</dbReference>